<name>B6JY21_SCHJY</name>
<protein>
    <submittedName>
        <fullName evidence="2">Uncharacterized protein</fullName>
    </submittedName>
</protein>
<dbReference type="RefSeq" id="XP_002172732.1">
    <property type="nucleotide sequence ID" value="XM_002172696.1"/>
</dbReference>
<sequence length="553" mass="59628">MSSVTTETDDFSDIASQTDAKLVALLATGQLLCWNVSLASPHTTTHLFTTSLAWPLSGFAAVSSHSLLLVSHSTFTIVALDSMIQEDASSPRSHPIDVTLLTSLHSVGEPIQAFSVCSNIVCLFTQSRVLFTSLNGLAVTTLNSIQTFSPAGVRSLCHLPAAVPFFAFVKDSTFGLMKFAPPYMLLRGKFPGDVRHAFAARTADGTPVLLGYTVDMMYVVMIDENVLSANPRIRVASIPIPQGLLSLSVLHMDKTAIRVVAQSYSSFSVREFPLSFAYTFPLESEPLVITPAAWSSVGTLPSEPAALLNTFQQEAESVASHTHDAVALYVNTCISEQLKCAVMSAMNSLQTKSSVVSEQVQLQHSIQTQAVDETNIPVSSENSIESPSPSPTGSSVAVIEPDLTTESLPRPSSATETNDLALLDLDPVDAIVEFTLHPSPSAFSDLRDQIEPYLSKLSAPHLLSLMHVLSKLGLDVDEDDDLSVLRVSCIVHAFFQFRALQVESKTLTDSLVQPVLQNIQANITQLGALGSARHQVKVKFAREVLEAALKTFE</sequence>
<evidence type="ECO:0000256" key="1">
    <source>
        <dbReference type="SAM" id="MobiDB-lite"/>
    </source>
</evidence>
<evidence type="ECO:0000313" key="4">
    <source>
        <dbReference type="Proteomes" id="UP000001744"/>
    </source>
</evidence>
<dbReference type="Proteomes" id="UP000001744">
    <property type="component" value="Unassembled WGS sequence"/>
</dbReference>
<reference evidence="2 4" key="1">
    <citation type="journal article" date="2011" name="Science">
        <title>Comparative functional genomics of the fission yeasts.</title>
        <authorList>
            <person name="Rhind N."/>
            <person name="Chen Z."/>
            <person name="Yassour M."/>
            <person name="Thompson D.A."/>
            <person name="Haas B.J."/>
            <person name="Habib N."/>
            <person name="Wapinski I."/>
            <person name="Roy S."/>
            <person name="Lin M.F."/>
            <person name="Heiman D.I."/>
            <person name="Young S.K."/>
            <person name="Furuya K."/>
            <person name="Guo Y."/>
            <person name="Pidoux A."/>
            <person name="Chen H.M."/>
            <person name="Robbertse B."/>
            <person name="Goldberg J.M."/>
            <person name="Aoki K."/>
            <person name="Bayne E.H."/>
            <person name="Berlin A.M."/>
            <person name="Desjardins C.A."/>
            <person name="Dobbs E."/>
            <person name="Dukaj L."/>
            <person name="Fan L."/>
            <person name="FitzGerald M.G."/>
            <person name="French C."/>
            <person name="Gujja S."/>
            <person name="Hansen K."/>
            <person name="Keifenheim D."/>
            <person name="Levin J.Z."/>
            <person name="Mosher R.A."/>
            <person name="Mueller C.A."/>
            <person name="Pfiffner J."/>
            <person name="Priest M."/>
            <person name="Russ C."/>
            <person name="Smialowska A."/>
            <person name="Swoboda P."/>
            <person name="Sykes S.M."/>
            <person name="Vaughn M."/>
            <person name="Vengrova S."/>
            <person name="Yoder R."/>
            <person name="Zeng Q."/>
            <person name="Allshire R."/>
            <person name="Baulcombe D."/>
            <person name="Birren B.W."/>
            <person name="Brown W."/>
            <person name="Ekwall K."/>
            <person name="Kellis M."/>
            <person name="Leatherwood J."/>
            <person name="Levin H."/>
            <person name="Margalit H."/>
            <person name="Martienssen R."/>
            <person name="Nieduszynski C.A."/>
            <person name="Spatafora J.W."/>
            <person name="Friedman N."/>
            <person name="Dalgaard J.Z."/>
            <person name="Baumann P."/>
            <person name="Niki H."/>
            <person name="Regev A."/>
            <person name="Nusbaum C."/>
        </authorList>
    </citation>
    <scope>NUCLEOTIDE SEQUENCE [LARGE SCALE GENOMIC DNA]</scope>
    <source>
        <strain evidence="4">yFS275 / FY16936</strain>
    </source>
</reference>
<organism evidence="2 4">
    <name type="scientific">Schizosaccharomyces japonicus (strain yFS275 / FY16936)</name>
    <name type="common">Fission yeast</name>
    <dbReference type="NCBI Taxonomy" id="402676"/>
    <lineage>
        <taxon>Eukaryota</taxon>
        <taxon>Fungi</taxon>
        <taxon>Dikarya</taxon>
        <taxon>Ascomycota</taxon>
        <taxon>Taphrinomycotina</taxon>
        <taxon>Schizosaccharomycetes</taxon>
        <taxon>Schizosaccharomycetales</taxon>
        <taxon>Schizosaccharomycetaceae</taxon>
        <taxon>Schizosaccharomyces</taxon>
    </lineage>
</organism>
<proteinExistence type="predicted"/>
<dbReference type="HOGENOM" id="CLU_492712_0_0_1"/>
<dbReference type="GeneID" id="7051438"/>
<dbReference type="VEuPathDB" id="FungiDB:SJAG_01479"/>
<evidence type="ECO:0000313" key="3">
    <source>
        <dbReference type="JaponicusDB" id="SJAG_01479"/>
    </source>
</evidence>
<dbReference type="EMBL" id="KE651168">
    <property type="protein sequence ID" value="EEB06439.1"/>
    <property type="molecule type" value="Genomic_DNA"/>
</dbReference>
<dbReference type="JaponicusDB" id="SJAG_01479">
    <property type="gene designation" value="eti1"/>
</dbReference>
<gene>
    <name evidence="3" type="primary">eti1</name>
    <name evidence="2" type="ORF">SJAG_01479</name>
</gene>
<dbReference type="AlphaFoldDB" id="B6JY21"/>
<evidence type="ECO:0000313" key="2">
    <source>
        <dbReference type="EMBL" id="EEB06439.1"/>
    </source>
</evidence>
<feature type="region of interest" description="Disordered" evidence="1">
    <location>
        <begin position="371"/>
        <end position="397"/>
    </location>
</feature>
<accession>B6JY21</accession>
<keyword evidence="4" id="KW-1185">Reference proteome</keyword>
<feature type="compositionally biased region" description="Low complexity" evidence="1">
    <location>
        <begin position="375"/>
        <end position="387"/>
    </location>
</feature>